<organism evidence="2 3">
    <name type="scientific">Aspergillus leporis</name>
    <dbReference type="NCBI Taxonomy" id="41062"/>
    <lineage>
        <taxon>Eukaryota</taxon>
        <taxon>Fungi</taxon>
        <taxon>Dikarya</taxon>
        <taxon>Ascomycota</taxon>
        <taxon>Pezizomycotina</taxon>
        <taxon>Eurotiomycetes</taxon>
        <taxon>Eurotiomycetidae</taxon>
        <taxon>Eurotiales</taxon>
        <taxon>Aspergillaceae</taxon>
        <taxon>Aspergillus</taxon>
        <taxon>Aspergillus subgen. Circumdati</taxon>
    </lineage>
</organism>
<evidence type="ECO:0000256" key="1">
    <source>
        <dbReference type="SAM" id="MobiDB-lite"/>
    </source>
</evidence>
<keyword evidence="3" id="KW-1185">Reference proteome</keyword>
<protein>
    <submittedName>
        <fullName evidence="2">RNA polymerase II transcription factor SIII subunit A-domain-containing protein</fullName>
    </submittedName>
</protein>
<dbReference type="Pfam" id="PF06881">
    <property type="entry name" value="Elongin_A"/>
    <property type="match status" value="1"/>
</dbReference>
<dbReference type="GO" id="GO:0006368">
    <property type="term" value="P:transcription elongation by RNA polymerase II"/>
    <property type="evidence" value="ECO:0007669"/>
    <property type="project" value="InterPro"/>
</dbReference>
<feature type="compositionally biased region" description="Polar residues" evidence="1">
    <location>
        <begin position="263"/>
        <end position="273"/>
    </location>
</feature>
<name>A0A5N5XHH2_9EURO</name>
<sequence length="387" mass="43642">MPPPSLLQLCTATAVRNVKYLNDIGNVPYALARPFLLKIESPEKLRTLELQSPHIIDDDKELWLEFIKRDIPRWDEYDLPEQPDCWYDVYCDLQERVQRAVDEDAEKLKMALDGISSERAKNSAKFVPDRRDIRLPRERPTTKQRYASYDRKMGGIKPTFASTRNSHNSSDPLGSPLWSFERPPPPRPETKKKSNIFAAKKRNNVLAVPTKHLNNRASQVRQAPRSLIEEHRRPTESAVPKRSDPPTLRAPGRSRPQGIPGQRKQNPMVSSSLQEREARLRAIASGQRPGSSGPLPSTSKTLGASSRSRTTRIPPTSNSPIEPSFGEAISQARPQAADSENHRLTESGPSTDIDESRGSPTQAPRPTMIRKRPPPSIFMQPKRKKVN</sequence>
<dbReference type="GO" id="GO:0070449">
    <property type="term" value="C:elongin complex"/>
    <property type="evidence" value="ECO:0007669"/>
    <property type="project" value="InterPro"/>
</dbReference>
<dbReference type="InterPro" id="IPR051870">
    <property type="entry name" value="Elongin-A_domain"/>
</dbReference>
<feature type="compositionally biased region" description="Polar residues" evidence="1">
    <location>
        <begin position="160"/>
        <end position="172"/>
    </location>
</feature>
<evidence type="ECO:0000313" key="3">
    <source>
        <dbReference type="Proteomes" id="UP000326565"/>
    </source>
</evidence>
<dbReference type="EMBL" id="ML732153">
    <property type="protein sequence ID" value="KAB8078994.1"/>
    <property type="molecule type" value="Genomic_DNA"/>
</dbReference>
<gene>
    <name evidence="2" type="ORF">BDV29DRAFT_152124</name>
</gene>
<dbReference type="AlphaFoldDB" id="A0A5N5XHH2"/>
<feature type="compositionally biased region" description="Basic and acidic residues" evidence="1">
    <location>
        <begin position="227"/>
        <end position="244"/>
    </location>
</feature>
<dbReference type="PANTHER" id="PTHR15141">
    <property type="entry name" value="TRANSCRIPTION ELONGATION FACTOR B POLYPEPTIDE 3"/>
    <property type="match status" value="1"/>
</dbReference>
<feature type="compositionally biased region" description="Polar residues" evidence="1">
    <location>
        <begin position="288"/>
        <end position="321"/>
    </location>
</feature>
<dbReference type="Gene3D" id="6.10.250.3180">
    <property type="match status" value="1"/>
</dbReference>
<dbReference type="InterPro" id="IPR010684">
    <property type="entry name" value="RNA_pol_II_trans_fac_SIII_A"/>
</dbReference>
<feature type="region of interest" description="Disordered" evidence="1">
    <location>
        <begin position="153"/>
        <end position="387"/>
    </location>
</feature>
<evidence type="ECO:0000313" key="2">
    <source>
        <dbReference type="EMBL" id="KAB8078994.1"/>
    </source>
</evidence>
<dbReference type="Proteomes" id="UP000326565">
    <property type="component" value="Unassembled WGS sequence"/>
</dbReference>
<dbReference type="PANTHER" id="PTHR15141:SF76">
    <property type="entry name" value="TRANSCRIPTION ELONGATION FACTOR B POLYPEPTIDE 3"/>
    <property type="match status" value="1"/>
</dbReference>
<dbReference type="OrthoDB" id="21513at2759"/>
<accession>A0A5N5XHH2</accession>
<proteinExistence type="predicted"/>
<reference evidence="2 3" key="1">
    <citation type="submission" date="2019-04" db="EMBL/GenBank/DDBJ databases">
        <title>Friends and foes A comparative genomics study of 23 Aspergillus species from section Flavi.</title>
        <authorList>
            <consortium name="DOE Joint Genome Institute"/>
            <person name="Kjaerbolling I."/>
            <person name="Vesth T."/>
            <person name="Frisvad J.C."/>
            <person name="Nybo J.L."/>
            <person name="Theobald S."/>
            <person name="Kildgaard S."/>
            <person name="Isbrandt T."/>
            <person name="Kuo A."/>
            <person name="Sato A."/>
            <person name="Lyhne E.K."/>
            <person name="Kogle M.E."/>
            <person name="Wiebenga A."/>
            <person name="Kun R.S."/>
            <person name="Lubbers R.J."/>
            <person name="Makela M.R."/>
            <person name="Barry K."/>
            <person name="Chovatia M."/>
            <person name="Clum A."/>
            <person name="Daum C."/>
            <person name="Haridas S."/>
            <person name="He G."/>
            <person name="LaButti K."/>
            <person name="Lipzen A."/>
            <person name="Mondo S."/>
            <person name="Riley R."/>
            <person name="Salamov A."/>
            <person name="Simmons B.A."/>
            <person name="Magnuson J.K."/>
            <person name="Henrissat B."/>
            <person name="Mortensen U.H."/>
            <person name="Larsen T.O."/>
            <person name="Devries R.P."/>
            <person name="Grigoriev I.V."/>
            <person name="Machida M."/>
            <person name="Baker S.E."/>
            <person name="Andersen M.R."/>
        </authorList>
    </citation>
    <scope>NUCLEOTIDE SEQUENCE [LARGE SCALE GENOMIC DNA]</scope>
    <source>
        <strain evidence="2 3">CBS 151.66</strain>
    </source>
</reference>